<organism evidence="1 2">
    <name type="scientific">Heterodermia speciosa</name>
    <dbReference type="NCBI Taxonomy" id="116794"/>
    <lineage>
        <taxon>Eukaryota</taxon>
        <taxon>Fungi</taxon>
        <taxon>Dikarya</taxon>
        <taxon>Ascomycota</taxon>
        <taxon>Pezizomycotina</taxon>
        <taxon>Lecanoromycetes</taxon>
        <taxon>OSLEUM clade</taxon>
        <taxon>Lecanoromycetidae</taxon>
        <taxon>Caliciales</taxon>
        <taxon>Physciaceae</taxon>
        <taxon>Heterodermia</taxon>
    </lineage>
</organism>
<sequence length="269" mass="29375">MTSPTSSTTLVVFNAVSGNSAVHNNTSSFDPESFDFSKAMAELAVKKNATMPFNPSDLLSRLPKDILNTILGALLISTEPLVLEADKDTPVSNGLELAILRSSRYIYTISAEILYGCNEFTTSSPATSFDFDKDLLHLPGKNLQLIRHIQLAIDWADKLWAKFPLIATVLGSIRGLKSLKITMVPQADDHVTEEVKDVASKASPTGNNFPRQGAMAQMMLKAEKKVLTKLVLDLQALQVFQLQGFVDGAFAKNMENWVANGRRMPSSGN</sequence>
<dbReference type="EMBL" id="CAJPDS010000029">
    <property type="protein sequence ID" value="CAF9921953.1"/>
    <property type="molecule type" value="Genomic_DNA"/>
</dbReference>
<evidence type="ECO:0000313" key="1">
    <source>
        <dbReference type="EMBL" id="CAF9921953.1"/>
    </source>
</evidence>
<dbReference type="OrthoDB" id="5414648at2759"/>
<protein>
    <submittedName>
        <fullName evidence="1">Uncharacterized protein</fullName>
    </submittedName>
</protein>
<evidence type="ECO:0000313" key="2">
    <source>
        <dbReference type="Proteomes" id="UP000664521"/>
    </source>
</evidence>
<dbReference type="AlphaFoldDB" id="A0A8H3IK93"/>
<accession>A0A8H3IK93</accession>
<name>A0A8H3IK93_9LECA</name>
<reference evidence="1" key="1">
    <citation type="submission" date="2021-03" db="EMBL/GenBank/DDBJ databases">
        <authorList>
            <person name="Tagirdzhanova G."/>
        </authorList>
    </citation>
    <scope>NUCLEOTIDE SEQUENCE</scope>
</reference>
<proteinExistence type="predicted"/>
<comment type="caution">
    <text evidence="1">The sequence shown here is derived from an EMBL/GenBank/DDBJ whole genome shotgun (WGS) entry which is preliminary data.</text>
</comment>
<gene>
    <name evidence="1" type="ORF">HETSPECPRED_004681</name>
</gene>
<dbReference type="Proteomes" id="UP000664521">
    <property type="component" value="Unassembled WGS sequence"/>
</dbReference>
<keyword evidence="2" id="KW-1185">Reference proteome</keyword>